<evidence type="ECO:0008006" key="4">
    <source>
        <dbReference type="Google" id="ProtNLM"/>
    </source>
</evidence>
<evidence type="ECO:0000313" key="2">
    <source>
        <dbReference type="EMBL" id="MFE9173940.1"/>
    </source>
</evidence>
<dbReference type="RefSeq" id="WP_388353195.1">
    <property type="nucleotide sequence ID" value="NZ_JBIAFJ010000042.1"/>
</dbReference>
<accession>A0ABW6L417</accession>
<feature type="compositionally biased region" description="Pro residues" evidence="1">
    <location>
        <begin position="1"/>
        <end position="16"/>
    </location>
</feature>
<dbReference type="EMBL" id="JBIAFJ010000042">
    <property type="protein sequence ID" value="MFE9173940.1"/>
    <property type="molecule type" value="Genomic_DNA"/>
</dbReference>
<comment type="caution">
    <text evidence="2">The sequence shown here is derived from an EMBL/GenBank/DDBJ whole genome shotgun (WGS) entry which is preliminary data.</text>
</comment>
<feature type="region of interest" description="Disordered" evidence="1">
    <location>
        <begin position="323"/>
        <end position="361"/>
    </location>
</feature>
<evidence type="ECO:0000256" key="1">
    <source>
        <dbReference type="SAM" id="MobiDB-lite"/>
    </source>
</evidence>
<dbReference type="Proteomes" id="UP001601197">
    <property type="component" value="Unassembled WGS sequence"/>
</dbReference>
<feature type="region of interest" description="Disordered" evidence="1">
    <location>
        <begin position="1"/>
        <end position="33"/>
    </location>
</feature>
<feature type="compositionally biased region" description="Pro residues" evidence="1">
    <location>
        <begin position="346"/>
        <end position="361"/>
    </location>
</feature>
<keyword evidence="3" id="KW-1185">Reference proteome</keyword>
<proteinExistence type="predicted"/>
<sequence length="361" mass="38385">MQSPHPPHPFHPPHPGTTPGGSDHGLVARLRDPDGDHHAVAPLLARHWRATYDYAAICLTGRGSSAAMVATAAFRQVLRRPTGGALRPQLLVAAREVVREWAGDETACAVLPELGRPAGGRGLRAVTSVTPPRRHIAERAFQELPGTFQCLLWHAEVEAEPMTVPAGLLAIDADTATGALRQAREQFRAGCVRAHRELAPTGECRFYNRLLDTPVRRGGALLSDVRLHPRGCSHCRYAAEQLGHFDGGLEVLLAETVLGWGARRYLDSRPARALRRASCRAPYETRPDPLRRYRTALAVGAGLTALALLATVLAAKGWADDRAVPGPGADGGTHSTGSARPGVTGGPPPAVSAAPAPDPRT</sequence>
<evidence type="ECO:0000313" key="3">
    <source>
        <dbReference type="Proteomes" id="UP001601197"/>
    </source>
</evidence>
<organism evidence="2 3">
    <name type="scientific">Streptomyces kebangsaanensis</name>
    <dbReference type="NCBI Taxonomy" id="864058"/>
    <lineage>
        <taxon>Bacteria</taxon>
        <taxon>Bacillati</taxon>
        <taxon>Actinomycetota</taxon>
        <taxon>Actinomycetes</taxon>
        <taxon>Kitasatosporales</taxon>
        <taxon>Streptomycetaceae</taxon>
        <taxon>Streptomyces</taxon>
    </lineage>
</organism>
<protein>
    <recommendedName>
        <fullName evidence="4">Hydrolase</fullName>
    </recommendedName>
</protein>
<gene>
    <name evidence="2" type="ORF">ACFYNZ_31545</name>
</gene>
<name>A0ABW6L417_9ACTN</name>
<reference evidence="2 3" key="1">
    <citation type="submission" date="2024-10" db="EMBL/GenBank/DDBJ databases">
        <title>The Natural Products Discovery Center: Release of the First 8490 Sequenced Strains for Exploring Actinobacteria Biosynthetic Diversity.</title>
        <authorList>
            <person name="Kalkreuter E."/>
            <person name="Kautsar S.A."/>
            <person name="Yang D."/>
            <person name="Bader C.D."/>
            <person name="Teijaro C.N."/>
            <person name="Fluegel L."/>
            <person name="Davis C.M."/>
            <person name="Simpson J.R."/>
            <person name="Lauterbach L."/>
            <person name="Steele A.D."/>
            <person name="Gui C."/>
            <person name="Meng S."/>
            <person name="Li G."/>
            <person name="Viehrig K."/>
            <person name="Ye F."/>
            <person name="Su P."/>
            <person name="Kiefer A.F."/>
            <person name="Nichols A."/>
            <person name="Cepeda A.J."/>
            <person name="Yan W."/>
            <person name="Fan B."/>
            <person name="Jiang Y."/>
            <person name="Adhikari A."/>
            <person name="Zheng C.-J."/>
            <person name="Schuster L."/>
            <person name="Cowan T.M."/>
            <person name="Smanski M.J."/>
            <person name="Chevrette M.G."/>
            <person name="De Carvalho L.P.S."/>
            <person name="Shen B."/>
        </authorList>
    </citation>
    <scope>NUCLEOTIDE SEQUENCE [LARGE SCALE GENOMIC DNA]</scope>
    <source>
        <strain evidence="2 3">NPDC007147</strain>
    </source>
</reference>